<dbReference type="Proteomes" id="UP000288716">
    <property type="component" value="Unassembled WGS sequence"/>
</dbReference>
<comment type="caution">
    <text evidence="1">The sequence shown here is derived from an EMBL/GenBank/DDBJ whole genome shotgun (WGS) entry which is preliminary data.</text>
</comment>
<dbReference type="AlphaFoldDB" id="A0A443RVH6"/>
<dbReference type="OrthoDB" id="2861623at2759"/>
<organism evidence="1 2">
    <name type="scientific">Leptotrombidium deliense</name>
    <dbReference type="NCBI Taxonomy" id="299467"/>
    <lineage>
        <taxon>Eukaryota</taxon>
        <taxon>Metazoa</taxon>
        <taxon>Ecdysozoa</taxon>
        <taxon>Arthropoda</taxon>
        <taxon>Chelicerata</taxon>
        <taxon>Arachnida</taxon>
        <taxon>Acari</taxon>
        <taxon>Acariformes</taxon>
        <taxon>Trombidiformes</taxon>
        <taxon>Prostigmata</taxon>
        <taxon>Anystina</taxon>
        <taxon>Parasitengona</taxon>
        <taxon>Trombiculoidea</taxon>
        <taxon>Trombiculidae</taxon>
        <taxon>Leptotrombidium</taxon>
    </lineage>
</organism>
<feature type="non-terminal residue" evidence="1">
    <location>
        <position position="1"/>
    </location>
</feature>
<sequence>NLPKVDDPLENGVIQLTSAWRAYFDEAALRRMKIALKQYFAAIIMEKRSKRRATCVLEYEYDIFRYYTIGGAIFFEVTLSLADVKIPCHFESSQCFALLHESMVKIFILLNDVCSFENDIKENNKVNYICIIKEAKGYETWQEAIDEVVCKINDEFKTFQMAEKLAATEAINHEETEAAARAIDLLKREIFTFFLYMTTSKRYNYKRKFIIEWN</sequence>
<reference evidence="1 2" key="1">
    <citation type="journal article" date="2018" name="Gigascience">
        <title>Genomes of trombidid mites reveal novel predicted allergens and laterally-transferred genes associated with secondary metabolism.</title>
        <authorList>
            <person name="Dong X."/>
            <person name="Chaisiri K."/>
            <person name="Xia D."/>
            <person name="Armstrong S.D."/>
            <person name="Fang Y."/>
            <person name="Donnelly M.J."/>
            <person name="Kadowaki T."/>
            <person name="McGarry J.W."/>
            <person name="Darby A.C."/>
            <person name="Makepeace B.L."/>
        </authorList>
    </citation>
    <scope>NUCLEOTIDE SEQUENCE [LARGE SCALE GENOMIC DNA]</scope>
    <source>
        <strain evidence="1">UoL-UT</strain>
    </source>
</reference>
<keyword evidence="2" id="KW-1185">Reference proteome</keyword>
<dbReference type="Gene3D" id="1.10.600.10">
    <property type="entry name" value="Farnesyl Diphosphate Synthase"/>
    <property type="match status" value="1"/>
</dbReference>
<dbReference type="VEuPathDB" id="VectorBase:LDEU012677"/>
<dbReference type="InterPro" id="IPR008949">
    <property type="entry name" value="Isoprenoid_synthase_dom_sf"/>
</dbReference>
<protein>
    <recommendedName>
        <fullName evidence="3">Terpene synthase</fullName>
    </recommendedName>
</protein>
<proteinExistence type="predicted"/>
<name>A0A443RVH6_9ACAR</name>
<dbReference type="EMBL" id="NCKV01027124">
    <property type="protein sequence ID" value="RWS19363.1"/>
    <property type="molecule type" value="Genomic_DNA"/>
</dbReference>
<evidence type="ECO:0000313" key="1">
    <source>
        <dbReference type="EMBL" id="RWS19363.1"/>
    </source>
</evidence>
<dbReference type="Pfam" id="PF19086">
    <property type="entry name" value="Terpene_syn_C_2"/>
    <property type="match status" value="1"/>
</dbReference>
<gene>
    <name evidence="1" type="ORF">B4U80_14449</name>
</gene>
<accession>A0A443RVH6</accession>
<evidence type="ECO:0000313" key="2">
    <source>
        <dbReference type="Proteomes" id="UP000288716"/>
    </source>
</evidence>
<dbReference type="SUPFAM" id="SSF48576">
    <property type="entry name" value="Terpenoid synthases"/>
    <property type="match status" value="1"/>
</dbReference>
<evidence type="ECO:0008006" key="3">
    <source>
        <dbReference type="Google" id="ProtNLM"/>
    </source>
</evidence>